<gene>
    <name evidence="1" type="ORF">LZ480_18535</name>
</gene>
<protein>
    <submittedName>
        <fullName evidence="1">Uncharacterized protein</fullName>
    </submittedName>
</protein>
<evidence type="ECO:0000313" key="1">
    <source>
        <dbReference type="EMBL" id="MCH7323870.1"/>
    </source>
</evidence>
<reference evidence="1 2" key="1">
    <citation type="submission" date="2022-03" db="EMBL/GenBank/DDBJ databases">
        <authorList>
            <person name="Jo J.-H."/>
            <person name="Im W.-T."/>
        </authorList>
    </citation>
    <scope>NUCLEOTIDE SEQUENCE [LARGE SCALE GENOMIC DNA]</scope>
    <source>
        <strain evidence="1 2">MA9</strain>
    </source>
</reference>
<proteinExistence type="predicted"/>
<keyword evidence="2" id="KW-1185">Reference proteome</keyword>
<organism evidence="1 2">
    <name type="scientific">Solibacillus palustris</name>
    <dbReference type="NCBI Taxonomy" id="2908203"/>
    <lineage>
        <taxon>Bacteria</taxon>
        <taxon>Bacillati</taxon>
        <taxon>Bacillota</taxon>
        <taxon>Bacilli</taxon>
        <taxon>Bacillales</taxon>
        <taxon>Caryophanaceae</taxon>
        <taxon>Solibacillus</taxon>
    </lineage>
</organism>
<dbReference type="EMBL" id="JAKZFC010000011">
    <property type="protein sequence ID" value="MCH7323870.1"/>
    <property type="molecule type" value="Genomic_DNA"/>
</dbReference>
<sequence length="107" mass="12705">MLRVDAIVSTPDAYRQQQYYAGTHLAHYPNYATERAEVISKFENGIFKRYLEKPNGQRDLTMTSTTRENQFLALRQEHRNREELLQRLNYQNGVHYSVQHSIKSMLE</sequence>
<comment type="caution">
    <text evidence="1">The sequence shown here is derived from an EMBL/GenBank/DDBJ whole genome shotgun (WGS) entry which is preliminary data.</text>
</comment>
<dbReference type="Proteomes" id="UP001316087">
    <property type="component" value="Unassembled WGS sequence"/>
</dbReference>
<accession>A0ABS9UHM1</accession>
<name>A0ABS9UHM1_9BACL</name>
<evidence type="ECO:0000313" key="2">
    <source>
        <dbReference type="Proteomes" id="UP001316087"/>
    </source>
</evidence>
<dbReference type="RefSeq" id="WP_241371030.1">
    <property type="nucleotide sequence ID" value="NZ_JAKZFC010000011.1"/>
</dbReference>